<name>A0A3D4V603_9BACT</name>
<feature type="transmembrane region" description="Helical" evidence="1">
    <location>
        <begin position="157"/>
        <end position="178"/>
    </location>
</feature>
<evidence type="ECO:0000256" key="1">
    <source>
        <dbReference type="SAM" id="Phobius"/>
    </source>
</evidence>
<reference evidence="2 3" key="1">
    <citation type="journal article" date="2018" name="Nat. Biotechnol.">
        <title>A standardized bacterial taxonomy based on genome phylogeny substantially revises the tree of life.</title>
        <authorList>
            <person name="Parks D.H."/>
            <person name="Chuvochina M."/>
            <person name="Waite D.W."/>
            <person name="Rinke C."/>
            <person name="Skarshewski A."/>
            <person name="Chaumeil P.A."/>
            <person name="Hugenholtz P."/>
        </authorList>
    </citation>
    <scope>NUCLEOTIDE SEQUENCE [LARGE SCALE GENOMIC DNA]</scope>
    <source>
        <strain evidence="2">UBA8844</strain>
    </source>
</reference>
<keyword evidence="1" id="KW-0812">Transmembrane</keyword>
<dbReference type="AlphaFoldDB" id="A0A3D4V603"/>
<protein>
    <submittedName>
        <fullName evidence="2">Uncharacterized protein</fullName>
    </submittedName>
</protein>
<organism evidence="2 3">
    <name type="scientific">Gemmatimonas aurantiaca</name>
    <dbReference type="NCBI Taxonomy" id="173480"/>
    <lineage>
        <taxon>Bacteria</taxon>
        <taxon>Pseudomonadati</taxon>
        <taxon>Gemmatimonadota</taxon>
        <taxon>Gemmatimonadia</taxon>
        <taxon>Gemmatimonadales</taxon>
        <taxon>Gemmatimonadaceae</taxon>
        <taxon>Gemmatimonas</taxon>
    </lineage>
</organism>
<proteinExistence type="predicted"/>
<keyword evidence="1" id="KW-1133">Transmembrane helix</keyword>
<sequence>MANNRVYSDEEFALILRTATEMSGRAEVQGSSPSGLTLSEMQAAAAQVGIDPVLVAQAARQHLVRKPPALLERLIGGPLRLQHAAHFPVMLDEPMATRLLSAVRIAEGHAAGIHAGHASALGMTWHDGGELEALTVTVHPVADGVDAAIAMDRRGTLTTVAAFAGFGVLMAALAGMTWSETAPVLGVSAGMVGAGGVLAIARRYWVSSTNAVRARMGAVMDTIGRALPASGASDRSE</sequence>
<comment type="caution">
    <text evidence="2">The sequence shown here is derived from an EMBL/GenBank/DDBJ whole genome shotgun (WGS) entry which is preliminary data.</text>
</comment>
<evidence type="ECO:0000313" key="3">
    <source>
        <dbReference type="Proteomes" id="UP000264071"/>
    </source>
</evidence>
<dbReference type="EMBL" id="DPIY01000005">
    <property type="protein sequence ID" value="HCT56556.1"/>
    <property type="molecule type" value="Genomic_DNA"/>
</dbReference>
<keyword evidence="1" id="KW-0472">Membrane</keyword>
<accession>A0A3D4V603</accession>
<dbReference type="Proteomes" id="UP000264071">
    <property type="component" value="Unassembled WGS sequence"/>
</dbReference>
<evidence type="ECO:0000313" key="2">
    <source>
        <dbReference type="EMBL" id="HCT56556.1"/>
    </source>
</evidence>
<feature type="transmembrane region" description="Helical" evidence="1">
    <location>
        <begin position="184"/>
        <end position="205"/>
    </location>
</feature>
<gene>
    <name evidence="2" type="ORF">DGD08_05005</name>
</gene>